<feature type="signal peptide" evidence="14">
    <location>
        <begin position="1"/>
        <end position="17"/>
    </location>
</feature>
<evidence type="ECO:0000256" key="3">
    <source>
        <dbReference type="ARBA" id="ARBA00004319"/>
    </source>
</evidence>
<keyword evidence="10 14" id="KW-0413">Isomerase</keyword>
<evidence type="ECO:0000256" key="4">
    <source>
        <dbReference type="ARBA" id="ARBA00006347"/>
    </source>
</evidence>
<dbReference type="eggNOG" id="KOG0190">
    <property type="taxonomic scope" value="Eukaryota"/>
</dbReference>
<dbReference type="SUPFAM" id="SSF52833">
    <property type="entry name" value="Thioredoxin-like"/>
    <property type="match status" value="4"/>
</dbReference>
<dbReference type="CDD" id="cd02995">
    <property type="entry name" value="PDI_a_PDI_a'_C"/>
    <property type="match status" value="1"/>
</dbReference>
<dbReference type="EMBL" id="CP017557">
    <property type="protein sequence ID" value="AOW04876.1"/>
    <property type="molecule type" value="Genomic_DNA"/>
</dbReference>
<dbReference type="InterPro" id="IPR036249">
    <property type="entry name" value="Thioredoxin-like_sf"/>
</dbReference>
<feature type="region of interest" description="Disordered" evidence="15">
    <location>
        <begin position="479"/>
        <end position="504"/>
    </location>
</feature>
<dbReference type="PROSITE" id="PS00194">
    <property type="entry name" value="THIOREDOXIN_1"/>
    <property type="match status" value="2"/>
</dbReference>
<comment type="catalytic activity">
    <reaction evidence="1 14">
        <text>Catalyzes the rearrangement of -S-S- bonds in proteins.</text>
        <dbReference type="EC" id="5.3.4.1"/>
    </reaction>
</comment>
<evidence type="ECO:0000256" key="12">
    <source>
        <dbReference type="PIRSR" id="PIRSR605792-51"/>
    </source>
</evidence>
<evidence type="ECO:0000313" key="18">
    <source>
        <dbReference type="EMBL" id="RDW29140.1"/>
    </source>
</evidence>
<evidence type="ECO:0000256" key="10">
    <source>
        <dbReference type="ARBA" id="ARBA00023235"/>
    </source>
</evidence>
<dbReference type="KEGG" id="yli:2912125"/>
<dbReference type="GO" id="GO:0034976">
    <property type="term" value="P:response to endoplasmic reticulum stress"/>
    <property type="evidence" value="ECO:0007669"/>
    <property type="project" value="TreeGrafter"/>
</dbReference>
<reference evidence="18 20" key="2">
    <citation type="submission" date="2018-07" db="EMBL/GenBank/DDBJ databases">
        <title>Draft Genome Assemblies for Five Robust Yarrowia lipolytica Strains Exhibiting High Lipid Production and Pentose Sugar Utilization and Sugar Alcohol Secretion from Undetoxified Lignocellulosic Biomass Hydrolysates.</title>
        <authorList>
            <consortium name="DOE Joint Genome Institute"/>
            <person name="Walker C."/>
            <person name="Ryu S."/>
            <person name="Na H."/>
            <person name="Zane M."/>
            <person name="LaButti K."/>
            <person name="Lipzen A."/>
            <person name="Haridas S."/>
            <person name="Barry K."/>
            <person name="Grigoriev I.V."/>
            <person name="Quarterman J."/>
            <person name="Slininger P."/>
            <person name="Dien B."/>
            <person name="Trinh C.T."/>
        </authorList>
    </citation>
    <scope>NUCLEOTIDE SEQUENCE [LARGE SCALE GENOMIC DNA]</scope>
    <source>
        <strain evidence="18 20">YB392</strain>
    </source>
</reference>
<reference evidence="17 19" key="1">
    <citation type="journal article" date="2016" name="PLoS ONE">
        <title>Sequence Assembly of Yarrowia lipolytica Strain W29/CLIB89 Shows Transposable Element Diversity.</title>
        <authorList>
            <person name="Magnan C."/>
            <person name="Yu J."/>
            <person name="Chang I."/>
            <person name="Jahn E."/>
            <person name="Kanomata Y."/>
            <person name="Wu J."/>
            <person name="Zeller M."/>
            <person name="Oakes M."/>
            <person name="Baldi P."/>
            <person name="Sandmeyer S."/>
        </authorList>
    </citation>
    <scope>NUCLEOTIDE SEQUENCE [LARGE SCALE GENOMIC DNA]</scope>
    <source>
        <strain evidence="17">CLIB89</strain>
        <strain evidence="19">CLIB89(W29)</strain>
    </source>
</reference>
<dbReference type="PANTHER" id="PTHR18929:SF132">
    <property type="entry name" value="PROTEIN DISULFIDE-ISOMERASE A3"/>
    <property type="match status" value="1"/>
</dbReference>
<dbReference type="FunFam" id="3.40.30.10:FF:000154">
    <property type="entry name" value="Protein disulfide-isomerase"/>
    <property type="match status" value="1"/>
</dbReference>
<dbReference type="Proteomes" id="UP000256601">
    <property type="component" value="Unassembled WGS sequence"/>
</dbReference>
<evidence type="ECO:0000256" key="11">
    <source>
        <dbReference type="ARBA" id="ARBA00023284"/>
    </source>
</evidence>
<dbReference type="VEuPathDB" id="FungiDB:YALI0_E03036g"/>
<dbReference type="FunFam" id="3.40.30.10:FF:000017">
    <property type="entry name" value="Protein disulfide-isomerase A4"/>
    <property type="match status" value="1"/>
</dbReference>
<dbReference type="InterPro" id="IPR005788">
    <property type="entry name" value="PDI_thioredoxin-like_dom"/>
</dbReference>
<comment type="similarity">
    <text evidence="4 13">Belongs to the protein disulfide isomerase family.</text>
</comment>
<gene>
    <name evidence="18" type="ORF">B0I71DRAFT_126498</name>
    <name evidence="17" type="ORF">YALI1_E03584g</name>
</gene>
<dbReference type="InterPro" id="IPR013766">
    <property type="entry name" value="Thioredoxin_domain"/>
</dbReference>
<keyword evidence="6 14" id="KW-0732">Signal</keyword>
<comment type="function">
    <text evidence="2">Participates in the folding of proteins containing disulfide bonds, may be involved in glycosylation, prolyl hydroxylation and triglyceride transfer.</text>
</comment>
<dbReference type="InterPro" id="IPR017937">
    <property type="entry name" value="Thioredoxin_CS"/>
</dbReference>
<sequence length="504" mass="56247">MKFTALTIALMGALAAASDVVKLDSDNFADFVTDNKLVLAEFFAPWCGHCKQLAPEYESAATILKEKGIPIGKVDCTENEELCSKFEIQGYPTLKIFRGSEEDSSLYQSARTSEAIVQYLLKQALPLVSEFANEKELNAFTKDNDVTIVAFHDEDDEKSQSTFQRVAQKLRERFTFGHSADKALAKKYGVEKFPALVVYRNFDEKPAVYDISAGKKVFKFKPEPLTKFIKTEAVPVIGEIGPASFQDYATSGLPLVYIFSALEKDTKQISEWVKPWAEKLKGEAYVGVIDADLYGSHAQNVNIQEKFPAIAIENFDNKKKWAHAQDAKITKASVDKFFKEYIEGTLEPILKSDPVPEYQDGPVHIVVGKNYKDIVLDDDKDVLIEFYAPWCGHCKILAPIYDELGDLFFDHPEISKKVTVAKIDATTNEFPDEDVKGFPTIKLYPAGKKNAPITYPGARTLEGLNQFIKEHGTHKVDGLAHADEEEAPAKDTKAKKGGKIDDEL</sequence>
<dbReference type="OMA" id="FFGMKKD"/>
<evidence type="ECO:0000256" key="2">
    <source>
        <dbReference type="ARBA" id="ARBA00002692"/>
    </source>
</evidence>
<dbReference type="NCBIfam" id="TIGR01126">
    <property type="entry name" value="pdi_dom"/>
    <property type="match status" value="1"/>
</dbReference>
<evidence type="ECO:0000256" key="5">
    <source>
        <dbReference type="ARBA" id="ARBA00012723"/>
    </source>
</evidence>
<feature type="chain" id="PRO_5033810358" description="Protein disulfide-isomerase" evidence="14">
    <location>
        <begin position="18"/>
        <end position="504"/>
    </location>
</feature>
<evidence type="ECO:0000256" key="15">
    <source>
        <dbReference type="SAM" id="MobiDB-lite"/>
    </source>
</evidence>
<evidence type="ECO:0000256" key="13">
    <source>
        <dbReference type="RuleBase" id="RU004208"/>
    </source>
</evidence>
<dbReference type="Pfam" id="PF13848">
    <property type="entry name" value="Thioredoxin_6"/>
    <property type="match status" value="1"/>
</dbReference>
<keyword evidence="8" id="KW-0256">Endoplasmic reticulum</keyword>
<dbReference type="CDD" id="cd02961">
    <property type="entry name" value="PDI_a_family"/>
    <property type="match status" value="1"/>
</dbReference>
<dbReference type="Gene3D" id="3.40.30.10">
    <property type="entry name" value="Glutaredoxin"/>
    <property type="match status" value="4"/>
</dbReference>
<dbReference type="PANTHER" id="PTHR18929">
    <property type="entry name" value="PROTEIN DISULFIDE ISOMERASE"/>
    <property type="match status" value="1"/>
</dbReference>
<evidence type="ECO:0000313" key="17">
    <source>
        <dbReference type="EMBL" id="AOW04876.1"/>
    </source>
</evidence>
<keyword evidence="9 12" id="KW-1015">Disulfide bond</keyword>
<evidence type="ECO:0000259" key="16">
    <source>
        <dbReference type="PROSITE" id="PS51352"/>
    </source>
</evidence>
<dbReference type="EC" id="5.3.4.1" evidence="5 14"/>
<feature type="disulfide bond" description="Redox-active" evidence="12">
    <location>
        <begin position="391"/>
        <end position="394"/>
    </location>
</feature>
<evidence type="ECO:0000256" key="1">
    <source>
        <dbReference type="ARBA" id="ARBA00001182"/>
    </source>
</evidence>
<dbReference type="EMBL" id="KZ858947">
    <property type="protein sequence ID" value="RDW29140.1"/>
    <property type="molecule type" value="Genomic_DNA"/>
</dbReference>
<dbReference type="PRINTS" id="PR00421">
    <property type="entry name" value="THIOREDOXIN"/>
</dbReference>
<dbReference type="PROSITE" id="PS51352">
    <property type="entry name" value="THIOREDOXIN_2"/>
    <property type="match status" value="2"/>
</dbReference>
<dbReference type="NCBIfam" id="TIGR01130">
    <property type="entry name" value="ER_PDI_fam"/>
    <property type="match status" value="1"/>
</dbReference>
<name>A0A1D8NGW2_YARLL</name>
<feature type="domain" description="Thioredoxin" evidence="16">
    <location>
        <begin position="9"/>
        <end position="126"/>
    </location>
</feature>
<keyword evidence="11 12" id="KW-0676">Redox-active center</keyword>
<dbReference type="Pfam" id="PF00085">
    <property type="entry name" value="Thioredoxin"/>
    <property type="match status" value="2"/>
</dbReference>
<comment type="subcellular location">
    <subcellularLocation>
        <location evidence="3">Endoplasmic reticulum lumen</location>
    </subcellularLocation>
</comment>
<evidence type="ECO:0000256" key="14">
    <source>
        <dbReference type="RuleBase" id="RU361130"/>
    </source>
</evidence>
<evidence type="ECO:0000256" key="9">
    <source>
        <dbReference type="ARBA" id="ARBA00023157"/>
    </source>
</evidence>
<keyword evidence="7" id="KW-0677">Repeat</keyword>
<feature type="domain" description="Thioredoxin" evidence="16">
    <location>
        <begin position="349"/>
        <end position="473"/>
    </location>
</feature>
<evidence type="ECO:0000313" key="19">
    <source>
        <dbReference type="Proteomes" id="UP000182444"/>
    </source>
</evidence>
<feature type="disulfide bond" description="Redox-active" evidence="12">
    <location>
        <begin position="47"/>
        <end position="50"/>
    </location>
</feature>
<dbReference type="AlphaFoldDB" id="A0A1D8NGW2"/>
<dbReference type="VEuPathDB" id="FungiDB:YALI1_E03584g"/>
<evidence type="ECO:0000256" key="8">
    <source>
        <dbReference type="ARBA" id="ARBA00022824"/>
    </source>
</evidence>
<dbReference type="CDD" id="cd02982">
    <property type="entry name" value="PDI_b'_family"/>
    <property type="match status" value="1"/>
</dbReference>
<evidence type="ECO:0000313" key="20">
    <source>
        <dbReference type="Proteomes" id="UP000256601"/>
    </source>
</evidence>
<evidence type="ECO:0000256" key="7">
    <source>
        <dbReference type="ARBA" id="ARBA00022737"/>
    </source>
</evidence>
<dbReference type="InterPro" id="IPR005792">
    <property type="entry name" value="Prot_disulphide_isomerase"/>
</dbReference>
<evidence type="ECO:0000256" key="6">
    <source>
        <dbReference type="ARBA" id="ARBA00022729"/>
    </source>
</evidence>
<protein>
    <recommendedName>
        <fullName evidence="5 14">Protein disulfide-isomerase</fullName>
        <ecNumber evidence="5 14">5.3.4.1</ecNumber>
    </recommendedName>
</protein>
<dbReference type="GO" id="GO:0005788">
    <property type="term" value="C:endoplasmic reticulum lumen"/>
    <property type="evidence" value="ECO:0007669"/>
    <property type="project" value="UniProtKB-SubCell"/>
</dbReference>
<dbReference type="CDD" id="cd02981">
    <property type="entry name" value="PDI_b_family"/>
    <property type="match status" value="1"/>
</dbReference>
<proteinExistence type="inferred from homology"/>
<dbReference type="Proteomes" id="UP000182444">
    <property type="component" value="Chromosome 1E"/>
</dbReference>
<dbReference type="GeneID" id="2912125"/>
<dbReference type="GO" id="GO:0006457">
    <property type="term" value="P:protein folding"/>
    <property type="evidence" value="ECO:0007669"/>
    <property type="project" value="TreeGrafter"/>
</dbReference>
<organism evidence="17 19">
    <name type="scientific">Yarrowia lipolytica</name>
    <name type="common">Candida lipolytica</name>
    <dbReference type="NCBI Taxonomy" id="4952"/>
    <lineage>
        <taxon>Eukaryota</taxon>
        <taxon>Fungi</taxon>
        <taxon>Dikarya</taxon>
        <taxon>Ascomycota</taxon>
        <taxon>Saccharomycotina</taxon>
        <taxon>Dipodascomycetes</taxon>
        <taxon>Dipodascales</taxon>
        <taxon>Dipodascales incertae sedis</taxon>
        <taxon>Yarrowia</taxon>
    </lineage>
</organism>
<accession>A0A1D8NGW2</accession>
<dbReference type="GO" id="GO:0003756">
    <property type="term" value="F:protein disulfide isomerase activity"/>
    <property type="evidence" value="ECO:0007669"/>
    <property type="project" value="UniProtKB-EC"/>
</dbReference>